<dbReference type="Proteomes" id="UP001057402">
    <property type="component" value="Chromosome 4"/>
</dbReference>
<organism evidence="1 2">
    <name type="scientific">Melastoma candidum</name>
    <dbReference type="NCBI Taxonomy" id="119954"/>
    <lineage>
        <taxon>Eukaryota</taxon>
        <taxon>Viridiplantae</taxon>
        <taxon>Streptophyta</taxon>
        <taxon>Embryophyta</taxon>
        <taxon>Tracheophyta</taxon>
        <taxon>Spermatophyta</taxon>
        <taxon>Magnoliopsida</taxon>
        <taxon>eudicotyledons</taxon>
        <taxon>Gunneridae</taxon>
        <taxon>Pentapetalae</taxon>
        <taxon>rosids</taxon>
        <taxon>malvids</taxon>
        <taxon>Myrtales</taxon>
        <taxon>Melastomataceae</taxon>
        <taxon>Melastomatoideae</taxon>
        <taxon>Melastomateae</taxon>
        <taxon>Melastoma</taxon>
    </lineage>
</organism>
<sequence>MAEGSVSETLDHNPPSQSPATPLSPSSTAAADPSLSRSGSFSGLNAKAPEFVPSSPRPQTTQQQQQSQQRIAIPPPPPHGVVHVYPPYHGPHPLVPLHHYSSQVPVWFHPQQQQHGQYQSAGGDQEASLNKGGDHHQQGHNNQNHSYHHHHHRRRQQVQGDQDQAASSNGMSDETVHKVLNQVRFR</sequence>
<dbReference type="EMBL" id="CM042883">
    <property type="protein sequence ID" value="KAI4378757.1"/>
    <property type="molecule type" value="Genomic_DNA"/>
</dbReference>
<comment type="caution">
    <text evidence="1">The sequence shown here is derived from an EMBL/GenBank/DDBJ whole genome shotgun (WGS) entry which is preliminary data.</text>
</comment>
<proteinExistence type="predicted"/>
<gene>
    <name evidence="1" type="ORF">MLD38_016192</name>
</gene>
<name>A0ACB9RS33_9MYRT</name>
<accession>A0ACB9RS33</accession>
<protein>
    <submittedName>
        <fullName evidence="1">Uncharacterized protein</fullName>
    </submittedName>
</protein>
<keyword evidence="2" id="KW-1185">Reference proteome</keyword>
<reference evidence="2" key="1">
    <citation type="journal article" date="2023" name="Front. Plant Sci.">
        <title>Chromosomal-level genome assembly of Melastoma candidum provides insights into trichome evolution.</title>
        <authorList>
            <person name="Zhong Y."/>
            <person name="Wu W."/>
            <person name="Sun C."/>
            <person name="Zou P."/>
            <person name="Liu Y."/>
            <person name="Dai S."/>
            <person name="Zhou R."/>
        </authorList>
    </citation>
    <scope>NUCLEOTIDE SEQUENCE [LARGE SCALE GENOMIC DNA]</scope>
</reference>
<evidence type="ECO:0000313" key="1">
    <source>
        <dbReference type="EMBL" id="KAI4378757.1"/>
    </source>
</evidence>
<evidence type="ECO:0000313" key="2">
    <source>
        <dbReference type="Proteomes" id="UP001057402"/>
    </source>
</evidence>